<dbReference type="Proteomes" id="UP000439780">
    <property type="component" value="Unassembled WGS sequence"/>
</dbReference>
<sequence length="157" mass="17436">MATVSTPSLAATPKRSGKRDSAEIECLVERLLRQVDRPLTAYEIVELAARYGHSIVPMQVYRTMARLSEQGRVLRLESVKAYLLAKPGTDLFLVCGGCKAVKRVSMPSLSSALSQLRHRASFRSIRIPVEVHGECNACRDQKDRQSAVPSIDRIADR</sequence>
<dbReference type="InterPro" id="IPR036388">
    <property type="entry name" value="WH-like_DNA-bd_sf"/>
</dbReference>
<reference evidence="1 2" key="1">
    <citation type="submission" date="2019-12" db="EMBL/GenBank/DDBJ databases">
        <title>Genomic-based taxomic classification of the family Erythrobacteraceae.</title>
        <authorList>
            <person name="Xu L."/>
        </authorList>
    </citation>
    <scope>NUCLEOTIDE SEQUENCE [LARGE SCALE GENOMIC DNA]</scope>
    <source>
        <strain evidence="1 2">KEMB 9005-328</strain>
    </source>
</reference>
<dbReference type="OrthoDB" id="7573180at2"/>
<protein>
    <submittedName>
        <fullName evidence="1">Transcriptional repressor</fullName>
    </submittedName>
</protein>
<comment type="caution">
    <text evidence="1">The sequence shown here is derived from an EMBL/GenBank/DDBJ whole genome shotgun (WGS) entry which is preliminary data.</text>
</comment>
<dbReference type="AlphaFoldDB" id="A0A845AFX2"/>
<dbReference type="Gene3D" id="3.30.1490.190">
    <property type="match status" value="1"/>
</dbReference>
<dbReference type="InterPro" id="IPR043135">
    <property type="entry name" value="Fur_C"/>
</dbReference>
<name>A0A845AFX2_9SPHN</name>
<evidence type="ECO:0000313" key="2">
    <source>
        <dbReference type="Proteomes" id="UP000439780"/>
    </source>
</evidence>
<dbReference type="InterPro" id="IPR036390">
    <property type="entry name" value="WH_DNA-bd_sf"/>
</dbReference>
<organism evidence="1 2">
    <name type="scientific">Qipengyuania algicida</name>
    <dbReference type="NCBI Taxonomy" id="1836209"/>
    <lineage>
        <taxon>Bacteria</taxon>
        <taxon>Pseudomonadati</taxon>
        <taxon>Pseudomonadota</taxon>
        <taxon>Alphaproteobacteria</taxon>
        <taxon>Sphingomonadales</taxon>
        <taxon>Erythrobacteraceae</taxon>
        <taxon>Qipengyuania</taxon>
    </lineage>
</organism>
<evidence type="ECO:0000313" key="1">
    <source>
        <dbReference type="EMBL" id="MXP29452.1"/>
    </source>
</evidence>
<accession>A0A845AFX2</accession>
<gene>
    <name evidence="1" type="ORF">GRI58_11545</name>
</gene>
<dbReference type="Gene3D" id="1.10.10.10">
    <property type="entry name" value="Winged helix-like DNA-binding domain superfamily/Winged helix DNA-binding domain"/>
    <property type="match status" value="1"/>
</dbReference>
<dbReference type="RefSeq" id="WP_160753745.1">
    <property type="nucleotide sequence ID" value="NZ_WTYA01000008.1"/>
</dbReference>
<keyword evidence="2" id="KW-1185">Reference proteome</keyword>
<dbReference type="EMBL" id="WTYA01000008">
    <property type="protein sequence ID" value="MXP29452.1"/>
    <property type="molecule type" value="Genomic_DNA"/>
</dbReference>
<proteinExistence type="predicted"/>
<dbReference type="SUPFAM" id="SSF46785">
    <property type="entry name" value="Winged helix' DNA-binding domain"/>
    <property type="match status" value="1"/>
</dbReference>